<name>A0A2U1JDC4_SMIAN</name>
<dbReference type="Proteomes" id="UP000245591">
    <property type="component" value="Unassembled WGS sequence"/>
</dbReference>
<evidence type="ECO:0000313" key="1">
    <source>
        <dbReference type="EMBL" id="PWA02988.1"/>
    </source>
</evidence>
<protein>
    <submittedName>
        <fullName evidence="1">Uncharacterized protein</fullName>
    </submittedName>
</protein>
<gene>
    <name evidence="1" type="ORF">BB558_000858</name>
</gene>
<organism evidence="1 2">
    <name type="scientific">Smittium angustum</name>
    <dbReference type="NCBI Taxonomy" id="133377"/>
    <lineage>
        <taxon>Eukaryota</taxon>
        <taxon>Fungi</taxon>
        <taxon>Fungi incertae sedis</taxon>
        <taxon>Zoopagomycota</taxon>
        <taxon>Kickxellomycotina</taxon>
        <taxon>Harpellomycetes</taxon>
        <taxon>Harpellales</taxon>
        <taxon>Legeriomycetaceae</taxon>
        <taxon>Smittium</taxon>
    </lineage>
</organism>
<dbReference type="EMBL" id="MBFU01000039">
    <property type="protein sequence ID" value="PWA02988.1"/>
    <property type="molecule type" value="Genomic_DNA"/>
</dbReference>
<keyword evidence="2" id="KW-1185">Reference proteome</keyword>
<accession>A0A2U1JDC4</accession>
<evidence type="ECO:0000313" key="2">
    <source>
        <dbReference type="Proteomes" id="UP000245591"/>
    </source>
</evidence>
<comment type="caution">
    <text evidence="1">The sequence shown here is derived from an EMBL/GenBank/DDBJ whole genome shotgun (WGS) entry which is preliminary data.</text>
</comment>
<sequence>MESIKKISLLTILFTFYYLVAGICIDLNVKVGSIRGIDNVQVVLKEDKITKISHSKNISNGDSENEIFEQNGYKLTIYHKEKKWKLNIPEHMPRKRDLNHENAYCLVDKSYCWSEYKDYYCFYNYQ</sequence>
<reference evidence="1 2" key="1">
    <citation type="journal article" date="2018" name="MBio">
        <title>Comparative Genomics Reveals the Core Gene Toolbox for the Fungus-Insect Symbiosis.</title>
        <authorList>
            <person name="Wang Y."/>
            <person name="Stata M."/>
            <person name="Wang W."/>
            <person name="Stajich J.E."/>
            <person name="White M.M."/>
            <person name="Moncalvo J.M."/>
        </authorList>
    </citation>
    <scope>NUCLEOTIDE SEQUENCE [LARGE SCALE GENOMIC DNA]</scope>
    <source>
        <strain evidence="1 2">AUS-126-30</strain>
    </source>
</reference>
<dbReference type="AlphaFoldDB" id="A0A2U1JDC4"/>
<proteinExistence type="predicted"/>